<protein>
    <recommendedName>
        <fullName evidence="4">Glycosyltransferase RgtA/B/C/D-like domain-containing protein</fullName>
    </recommendedName>
</protein>
<accession>A0ABW6BR41</accession>
<evidence type="ECO:0000256" key="1">
    <source>
        <dbReference type="SAM" id="Phobius"/>
    </source>
</evidence>
<feature type="transmembrane region" description="Helical" evidence="1">
    <location>
        <begin position="342"/>
        <end position="361"/>
    </location>
</feature>
<evidence type="ECO:0000313" key="3">
    <source>
        <dbReference type="Proteomes" id="UP001597641"/>
    </source>
</evidence>
<reference evidence="3" key="1">
    <citation type="journal article" date="2019" name="Int. J. Syst. Evol. Microbiol.">
        <title>The Global Catalogue of Microorganisms (GCM) 10K type strain sequencing project: providing services to taxonomists for standard genome sequencing and annotation.</title>
        <authorList>
            <consortium name="The Broad Institute Genomics Platform"/>
            <consortium name="The Broad Institute Genome Sequencing Center for Infectious Disease"/>
            <person name="Wu L."/>
            <person name="Ma J."/>
        </authorList>
    </citation>
    <scope>NUCLEOTIDE SEQUENCE [LARGE SCALE GENOMIC DNA]</scope>
    <source>
        <strain evidence="3">KCTC 23984</strain>
    </source>
</reference>
<gene>
    <name evidence="2" type="ORF">ACFS7Z_06490</name>
</gene>
<keyword evidence="1" id="KW-1133">Transmembrane helix</keyword>
<keyword evidence="1" id="KW-0812">Transmembrane</keyword>
<proteinExistence type="predicted"/>
<feature type="transmembrane region" description="Helical" evidence="1">
    <location>
        <begin position="166"/>
        <end position="199"/>
    </location>
</feature>
<sequence length="401" mass="45579">MKRGRGNSDLLLLFLFTIVAIVIVFRVNVEATGYLSPDSVAYLGLAQNITDGHGFYILNEEGTGRSYFSTWPVGYPVLIYFVSAVTPLSVFWSSKLLNLLLAGLGFLLLRHINRNYSFILASVYCSYTLLEVYSFTWSEAPFLLGLLYLCHLTGKILQLGSNRKDIVFLLLTCFSLFLMRYIGAFSFSVTALLACYFFYQRKRGTAVKLLFVLFLLGALAGLYLLMNYHLSGYATGFDRLEAETESGGAFLGMMAEGVLNELLIIRKFRMGNQPDYLLYFTVLLQLATMIFIIAKVRKHHHLLEQLKTNSFSLVCFFVALLYLAAVVFLRSFSHFDDLDYRLLAPFSFLFWIGLVHLLISLPDSVKSTVHTKYAVFAFFILSLLLNLPKQYILASIRYLFT</sequence>
<feature type="transmembrane region" description="Helical" evidence="1">
    <location>
        <begin position="373"/>
        <end position="400"/>
    </location>
</feature>
<feature type="transmembrane region" description="Helical" evidence="1">
    <location>
        <begin position="311"/>
        <end position="330"/>
    </location>
</feature>
<keyword evidence="1" id="KW-0472">Membrane</keyword>
<evidence type="ECO:0008006" key="4">
    <source>
        <dbReference type="Google" id="ProtNLM"/>
    </source>
</evidence>
<feature type="transmembrane region" description="Helical" evidence="1">
    <location>
        <begin position="206"/>
        <end position="226"/>
    </location>
</feature>
<name>A0ABW6BR41_9BACT</name>
<feature type="transmembrane region" description="Helical" evidence="1">
    <location>
        <begin position="77"/>
        <end position="109"/>
    </location>
</feature>
<keyword evidence="3" id="KW-1185">Reference proteome</keyword>
<evidence type="ECO:0000313" key="2">
    <source>
        <dbReference type="EMBL" id="MFD3000001.1"/>
    </source>
</evidence>
<feature type="transmembrane region" description="Helical" evidence="1">
    <location>
        <begin position="276"/>
        <end position="296"/>
    </location>
</feature>
<feature type="transmembrane region" description="Helical" evidence="1">
    <location>
        <begin position="116"/>
        <end position="136"/>
    </location>
</feature>
<organism evidence="2 3">
    <name type="scientific">Pontibacter toksunensis</name>
    <dbReference type="NCBI Taxonomy" id="1332631"/>
    <lineage>
        <taxon>Bacteria</taxon>
        <taxon>Pseudomonadati</taxon>
        <taxon>Bacteroidota</taxon>
        <taxon>Cytophagia</taxon>
        <taxon>Cytophagales</taxon>
        <taxon>Hymenobacteraceae</taxon>
        <taxon>Pontibacter</taxon>
    </lineage>
</organism>
<comment type="caution">
    <text evidence="2">The sequence shown here is derived from an EMBL/GenBank/DDBJ whole genome shotgun (WGS) entry which is preliminary data.</text>
</comment>
<dbReference type="Proteomes" id="UP001597641">
    <property type="component" value="Unassembled WGS sequence"/>
</dbReference>
<dbReference type="EMBL" id="JBHUOX010000003">
    <property type="protein sequence ID" value="MFD3000001.1"/>
    <property type="molecule type" value="Genomic_DNA"/>
</dbReference>
<dbReference type="RefSeq" id="WP_377482534.1">
    <property type="nucleotide sequence ID" value="NZ_JBHUOX010000003.1"/>
</dbReference>